<evidence type="ECO:0000256" key="8">
    <source>
        <dbReference type="ARBA" id="ARBA00022989"/>
    </source>
</evidence>
<dbReference type="EC" id="3.4.24.84" evidence="15"/>
<accession>A0A1W0E2M7</accession>
<dbReference type="EMBL" id="MNPJ01000032">
    <property type="protein sequence ID" value="OQS53484.1"/>
    <property type="molecule type" value="Genomic_DNA"/>
</dbReference>
<protein>
    <recommendedName>
        <fullName evidence="15">CAAX prenyl protease</fullName>
        <ecNumber evidence="15">3.4.24.84</ecNumber>
    </recommendedName>
</protein>
<comment type="cofactor">
    <cofactor evidence="14 15">
        <name>Zn(2+)</name>
        <dbReference type="ChEBI" id="CHEBI:29105"/>
    </cofactor>
    <text evidence="14 15">Binds 1 zinc ion per subunit.</text>
</comment>
<evidence type="ECO:0000256" key="11">
    <source>
        <dbReference type="ARBA" id="ARBA00044456"/>
    </source>
</evidence>
<dbReference type="InterPro" id="IPR032456">
    <property type="entry name" value="Peptidase_M48_N"/>
</dbReference>
<evidence type="ECO:0000256" key="3">
    <source>
        <dbReference type="ARBA" id="ARBA00022692"/>
    </source>
</evidence>
<proteinExistence type="inferred from homology"/>
<dbReference type="VEuPathDB" id="MicrosporidiaDB:EHP00_2650"/>
<keyword evidence="9 15" id="KW-0482">Metalloprotease</keyword>
<comment type="similarity">
    <text evidence="12 15">Belongs to the peptidase M48A family.</text>
</comment>
<dbReference type="InterPro" id="IPR001915">
    <property type="entry name" value="Peptidase_M48"/>
</dbReference>
<feature type="transmembrane region" description="Helical" evidence="15">
    <location>
        <begin position="310"/>
        <end position="330"/>
    </location>
</feature>
<sequence length="405" mass="47333">MLDSVTLAIYCYAFTCGCEVIIAVFQHLAQFKPTTKNMTDILPEDKIEKGAKYEMAKCKFKIFNCFYTFAKDLIVMIYLGQIYQFLQKIKLNADVAIFLFIFLIDKVTKIPISLFYDFGLEAYFGYNKKTFGTWLYDLFAESLVTCLLLWPIYGTIIFLIRKYSTFYIHVTLFILFFRLLMLWIYPTIIAPIFNKFVPFDNEKPLYEKIQNLAKEVGFEIKGIFVMDGSRRSGHSNAYFTGLGKQKRVVFFDTLLNQLKTDEQVLGVLAHEFGHFKRSHNLIFLFIDTFGMLGVFILMNKVFSRMLMPIGLKLFLFISIVSPFGYIFAMFRNFCSRLMEKDADMFAIKLNYGKELIQSLKILVEENTSTLKNSYIHSLVNFSHPNVIDRIEFIEENVKSQEDKKK</sequence>
<feature type="binding site" evidence="14">
    <location>
        <position position="339"/>
    </location>
    <ligand>
        <name>Zn(2+)</name>
        <dbReference type="ChEBI" id="CHEBI:29105"/>
        <note>catalytic</note>
    </ligand>
</feature>
<dbReference type="VEuPathDB" id="MicrosporidiaDB:EHP00_616"/>
<feature type="transmembrane region" description="Helical" evidence="15">
    <location>
        <begin position="62"/>
        <end position="83"/>
    </location>
</feature>
<keyword evidence="20" id="KW-1185">Reference proteome</keyword>
<keyword evidence="6 15" id="KW-0256">Endoplasmic reticulum</keyword>
<keyword evidence="8 15" id="KW-1133">Transmembrane helix</keyword>
<dbReference type="GO" id="GO:0046872">
    <property type="term" value="F:metal ion binding"/>
    <property type="evidence" value="ECO:0007669"/>
    <property type="project" value="UniProtKB-UniRule"/>
</dbReference>
<evidence type="ECO:0000313" key="18">
    <source>
        <dbReference type="EMBL" id="OQS53484.1"/>
    </source>
</evidence>
<dbReference type="Pfam" id="PF01435">
    <property type="entry name" value="Peptidase_M48"/>
    <property type="match status" value="1"/>
</dbReference>
<feature type="domain" description="Peptidase M48" evidence="16">
    <location>
        <begin position="203"/>
        <end position="395"/>
    </location>
</feature>
<organism evidence="18 20">
    <name type="scientific">Ecytonucleospora hepatopenaei</name>
    <dbReference type="NCBI Taxonomy" id="646526"/>
    <lineage>
        <taxon>Eukaryota</taxon>
        <taxon>Fungi</taxon>
        <taxon>Fungi incertae sedis</taxon>
        <taxon>Microsporidia</taxon>
        <taxon>Enterocytozoonidae</taxon>
        <taxon>Ecytonucleospora</taxon>
    </lineage>
</organism>
<keyword evidence="10 15" id="KW-0472">Membrane</keyword>
<evidence type="ECO:0000256" key="6">
    <source>
        <dbReference type="ARBA" id="ARBA00022824"/>
    </source>
</evidence>
<gene>
    <name evidence="19" type="primary">FACE1</name>
    <name evidence="18" type="ORF">EHP00_2650</name>
    <name evidence="19" type="ORF">EHP00_616</name>
</gene>
<evidence type="ECO:0000256" key="13">
    <source>
        <dbReference type="PIRSR" id="PIRSR627057-1"/>
    </source>
</evidence>
<dbReference type="AlphaFoldDB" id="A0A1W0E2M7"/>
<evidence type="ECO:0000256" key="14">
    <source>
        <dbReference type="PIRSR" id="PIRSR627057-2"/>
    </source>
</evidence>
<keyword evidence="5 15" id="KW-0378">Hydrolase</keyword>
<evidence type="ECO:0000256" key="9">
    <source>
        <dbReference type="ARBA" id="ARBA00023049"/>
    </source>
</evidence>
<name>A0A1W0E2M7_9MICR</name>
<comment type="catalytic activity">
    <reaction evidence="11 15">
        <text>Hydrolyzes the peptide bond -P2-(S-farnesyl or geranylgeranyl)C-P1'-P2'-P3'-COOH where P1' and P2' are amino acids with aliphatic side chains and P3' is any C-terminal residue.</text>
        <dbReference type="EC" id="3.4.24.84"/>
    </reaction>
</comment>
<dbReference type="CDD" id="cd07343">
    <property type="entry name" value="M48A_Zmpste24p_like"/>
    <property type="match status" value="1"/>
</dbReference>
<feature type="transmembrane region" description="Helical" evidence="15">
    <location>
        <begin position="6"/>
        <end position="28"/>
    </location>
</feature>
<evidence type="ECO:0000259" key="17">
    <source>
        <dbReference type="Pfam" id="PF16491"/>
    </source>
</evidence>
<dbReference type="OrthoDB" id="360839at2759"/>
<comment type="caution">
    <text evidence="18">The sequence shown here is derived from an EMBL/GenBank/DDBJ whole genome shotgun (WGS) entry which is preliminary data.</text>
</comment>
<keyword evidence="3 15" id="KW-0812">Transmembrane</keyword>
<evidence type="ECO:0000259" key="16">
    <source>
        <dbReference type="Pfam" id="PF01435"/>
    </source>
</evidence>
<feature type="active site" evidence="13">
    <location>
        <position position="271"/>
    </location>
</feature>
<reference evidence="18 20" key="1">
    <citation type="journal article" date="2017" name="Environ. Microbiol.">
        <title>Decay of the glycolytic pathway and adaptation to intranuclear parasitism within Enterocytozoonidae microsporidia.</title>
        <authorList>
            <person name="Wiredu Boakye D."/>
            <person name="Jaroenlak P."/>
            <person name="Prachumwat A."/>
            <person name="Williams T.A."/>
            <person name="Bateman K.S."/>
            <person name="Itsathitphaisarn O."/>
            <person name="Sritunyalucksana K."/>
            <person name="Paszkiewicz K.H."/>
            <person name="Moore K.A."/>
            <person name="Stentiford G.D."/>
            <person name="Williams B.A."/>
        </authorList>
    </citation>
    <scope>NUCLEOTIDE SEQUENCE [LARGE SCALE GENOMIC DNA]</scope>
    <source>
        <strain evidence="18 20">TH1</strain>
    </source>
</reference>
<dbReference type="STRING" id="646526.A0A1W0E2M7"/>
<evidence type="ECO:0000256" key="10">
    <source>
        <dbReference type="ARBA" id="ARBA00023136"/>
    </source>
</evidence>
<evidence type="ECO:0000256" key="5">
    <source>
        <dbReference type="ARBA" id="ARBA00022801"/>
    </source>
</evidence>
<comment type="function">
    <text evidence="15">Proteolytically removes the C-terminal three residues of farnesylated proteins.</text>
</comment>
<evidence type="ECO:0000256" key="7">
    <source>
        <dbReference type="ARBA" id="ARBA00022833"/>
    </source>
</evidence>
<feature type="domain" description="CAAX prenyl protease 1 N-terminal" evidence="17">
    <location>
        <begin position="26"/>
        <end position="195"/>
    </location>
</feature>
<dbReference type="Proteomes" id="UP000192758">
    <property type="component" value="Unassembled WGS sequence"/>
</dbReference>
<evidence type="ECO:0000256" key="15">
    <source>
        <dbReference type="RuleBase" id="RU366005"/>
    </source>
</evidence>
<evidence type="ECO:0000256" key="1">
    <source>
        <dbReference type="ARBA" id="ARBA00004477"/>
    </source>
</evidence>
<keyword evidence="7 14" id="KW-0862">Zinc</keyword>
<feature type="transmembrane region" description="Helical" evidence="15">
    <location>
        <begin position="281"/>
        <end position="298"/>
    </location>
</feature>
<dbReference type="Gene3D" id="3.30.2010.10">
    <property type="entry name" value="Metalloproteases ('zincins'), catalytic domain"/>
    <property type="match status" value="1"/>
</dbReference>
<feature type="binding site" evidence="14">
    <location>
        <position position="274"/>
    </location>
    <ligand>
        <name>Zn(2+)</name>
        <dbReference type="ChEBI" id="CHEBI:29105"/>
        <note>catalytic</note>
    </ligand>
</feature>
<dbReference type="GO" id="GO:0005789">
    <property type="term" value="C:endoplasmic reticulum membrane"/>
    <property type="evidence" value="ECO:0007669"/>
    <property type="project" value="UniProtKB-SubCell"/>
</dbReference>
<dbReference type="Pfam" id="PF16491">
    <property type="entry name" value="Peptidase_M48_N"/>
    <property type="match status" value="1"/>
</dbReference>
<dbReference type="GO" id="GO:0004222">
    <property type="term" value="F:metalloendopeptidase activity"/>
    <property type="evidence" value="ECO:0007669"/>
    <property type="project" value="UniProtKB-UniRule"/>
</dbReference>
<evidence type="ECO:0000256" key="2">
    <source>
        <dbReference type="ARBA" id="ARBA00022670"/>
    </source>
</evidence>
<evidence type="ECO:0000313" key="19">
    <source>
        <dbReference type="EMBL" id="OQS55238.1"/>
    </source>
</evidence>
<dbReference type="InterPro" id="IPR027057">
    <property type="entry name" value="CAXX_Prtase_1"/>
</dbReference>
<evidence type="ECO:0000256" key="12">
    <source>
        <dbReference type="ARBA" id="ARBA00060927"/>
    </source>
</evidence>
<dbReference type="FunFam" id="3.30.2010.10:FF:000002">
    <property type="entry name" value="CAAX prenyl protease"/>
    <property type="match status" value="1"/>
</dbReference>
<dbReference type="GO" id="GO:0071586">
    <property type="term" value="P:CAAX-box protein processing"/>
    <property type="evidence" value="ECO:0007669"/>
    <property type="project" value="UniProtKB-UniRule"/>
</dbReference>
<feature type="binding site" evidence="14">
    <location>
        <position position="270"/>
    </location>
    <ligand>
        <name>Zn(2+)</name>
        <dbReference type="ChEBI" id="CHEBI:29105"/>
        <note>catalytic</note>
    </ligand>
</feature>
<keyword evidence="4 14" id="KW-0479">Metal-binding</keyword>
<dbReference type="EMBL" id="MNPJ01000012">
    <property type="protein sequence ID" value="OQS55238.1"/>
    <property type="molecule type" value="Genomic_DNA"/>
</dbReference>
<evidence type="ECO:0000256" key="4">
    <source>
        <dbReference type="ARBA" id="ARBA00022723"/>
    </source>
</evidence>
<feature type="transmembrane region" description="Helical" evidence="15">
    <location>
        <begin position="138"/>
        <end position="160"/>
    </location>
</feature>
<evidence type="ECO:0000313" key="20">
    <source>
        <dbReference type="Proteomes" id="UP000192758"/>
    </source>
</evidence>
<comment type="subcellular location">
    <subcellularLocation>
        <location evidence="1 15">Endoplasmic reticulum membrane</location>
        <topology evidence="1 15">Multi-pass membrane protein</topology>
    </subcellularLocation>
</comment>
<feature type="transmembrane region" description="Helical" evidence="15">
    <location>
        <begin position="166"/>
        <end position="185"/>
    </location>
</feature>
<dbReference type="PANTHER" id="PTHR10120">
    <property type="entry name" value="CAAX PRENYL PROTEASE 1"/>
    <property type="match status" value="1"/>
</dbReference>
<feature type="active site" description="Proton donor" evidence="13">
    <location>
        <position position="343"/>
    </location>
</feature>
<keyword evidence="2 15" id="KW-0645">Protease</keyword>
<feature type="transmembrane region" description="Helical" evidence="15">
    <location>
        <begin position="95"/>
        <end position="118"/>
    </location>
</feature>